<feature type="coiled-coil region" evidence="1">
    <location>
        <begin position="57"/>
        <end position="84"/>
    </location>
</feature>
<dbReference type="SUPFAM" id="SSF101898">
    <property type="entry name" value="NHL repeat"/>
    <property type="match status" value="1"/>
</dbReference>
<evidence type="ECO:0000313" key="4">
    <source>
        <dbReference type="EMBL" id="PIN15512.1"/>
    </source>
</evidence>
<dbReference type="AlphaFoldDB" id="A0A2G9HDA6"/>
<dbReference type="InterPro" id="IPR045288">
    <property type="entry name" value="At1g75140-like"/>
</dbReference>
<feature type="compositionally biased region" description="Low complexity" evidence="2">
    <location>
        <begin position="573"/>
        <end position="584"/>
    </location>
</feature>
<evidence type="ECO:0000313" key="5">
    <source>
        <dbReference type="Proteomes" id="UP000231279"/>
    </source>
</evidence>
<keyword evidence="3" id="KW-0812">Transmembrane</keyword>
<evidence type="ECO:0000256" key="3">
    <source>
        <dbReference type="SAM" id="Phobius"/>
    </source>
</evidence>
<dbReference type="PANTHER" id="PTHR35464:SF1">
    <property type="entry name" value="OS06G0115200 PROTEIN"/>
    <property type="match status" value="1"/>
</dbReference>
<feature type="region of interest" description="Disordered" evidence="2">
    <location>
        <begin position="546"/>
        <end position="652"/>
    </location>
</feature>
<protein>
    <submittedName>
        <fullName evidence="4">Uncharacterized protein</fullName>
    </submittedName>
</protein>
<keyword evidence="3" id="KW-1133">Transmembrane helix</keyword>
<keyword evidence="1" id="KW-0175">Coiled coil</keyword>
<proteinExistence type="predicted"/>
<dbReference type="STRING" id="429701.A0A2G9HDA6"/>
<feature type="compositionally biased region" description="Polar residues" evidence="2">
    <location>
        <begin position="557"/>
        <end position="567"/>
    </location>
</feature>
<reference evidence="5" key="1">
    <citation type="journal article" date="2018" name="Gigascience">
        <title>Genome assembly of the Pink Ipe (Handroanthus impetiginosus, Bignoniaceae), a highly valued, ecologically keystone Neotropical timber forest tree.</title>
        <authorList>
            <person name="Silva-Junior O.B."/>
            <person name="Grattapaglia D."/>
            <person name="Novaes E."/>
            <person name="Collevatti R.G."/>
        </authorList>
    </citation>
    <scope>NUCLEOTIDE SEQUENCE [LARGE SCALE GENOMIC DNA]</scope>
    <source>
        <strain evidence="5">cv. UFG-1</strain>
    </source>
</reference>
<evidence type="ECO:0000256" key="1">
    <source>
        <dbReference type="SAM" id="Coils"/>
    </source>
</evidence>
<feature type="transmembrane region" description="Helical" evidence="3">
    <location>
        <begin position="505"/>
        <end position="525"/>
    </location>
</feature>
<feature type="compositionally biased region" description="Basic and acidic residues" evidence="2">
    <location>
        <begin position="614"/>
        <end position="624"/>
    </location>
</feature>
<keyword evidence="3" id="KW-0472">Membrane</keyword>
<gene>
    <name evidence="4" type="ORF">CDL12_11845</name>
</gene>
<organism evidence="4 5">
    <name type="scientific">Handroanthus impetiginosus</name>
    <dbReference type="NCBI Taxonomy" id="429701"/>
    <lineage>
        <taxon>Eukaryota</taxon>
        <taxon>Viridiplantae</taxon>
        <taxon>Streptophyta</taxon>
        <taxon>Embryophyta</taxon>
        <taxon>Tracheophyta</taxon>
        <taxon>Spermatophyta</taxon>
        <taxon>Magnoliopsida</taxon>
        <taxon>eudicotyledons</taxon>
        <taxon>Gunneridae</taxon>
        <taxon>Pentapetalae</taxon>
        <taxon>asterids</taxon>
        <taxon>lamiids</taxon>
        <taxon>Lamiales</taxon>
        <taxon>Bignoniaceae</taxon>
        <taxon>Crescentiina</taxon>
        <taxon>Tabebuia alliance</taxon>
        <taxon>Handroanthus</taxon>
    </lineage>
</organism>
<name>A0A2G9HDA6_9LAMI</name>
<dbReference type="PANTHER" id="PTHR35464">
    <property type="entry name" value="OS06G0115200 PROTEIN"/>
    <property type="match status" value="1"/>
</dbReference>
<keyword evidence="5" id="KW-1185">Reference proteome</keyword>
<dbReference type="SUPFAM" id="SSF101908">
    <property type="entry name" value="Putative isomerase YbhE"/>
    <property type="match status" value="1"/>
</dbReference>
<accession>A0A2G9HDA6</accession>
<dbReference type="OrthoDB" id="2018951at2759"/>
<sequence length="652" mass="72845">MASSPKRGKLIIFVLSISLIVSDLFFSSLVHASELDPPSNSNSVIENGNLNPDVVLLRKQQLQLEKLEELVQNLTQLVARLESQFTDKVNKLTLASYHDEIRDIEKIKEEMKLHSKEDVLSEEVIRQRSGGGSGAVLVTKYNTFWSDRFQFISAVKLRSKPTCINLLPYKDFEGLSKYFVVGDNEGKLYVFSRSGDVSLEFNTFMELEESSAITAVVSYLSLYKNESMIVTGHENGVISMHRVWEMLNGDEWSSLHVERVGRFEVPESGGSRIDLLDVHNVGRRRYIIATGGGGRILVFKEDGTMYGSATPSRRPIAFLKQRLLFLTETGAGSLDLRSMKLRETECEGLNNSFVKNYVFDAMDRSRAYGFTSEGDLIQTLLLGDIMNFKCRLRSKRKMDLDEPLALQAVKGYLLIANQEKVYVYNVSTQHYVRAGGLRLMFSAGLDEIISSFLNQQVVDLNIRKSITIPLITSDYEKLVIISLGSGYVAMYRSNLPASKNEFHSIWYTSPVVIFIVFLIAAYHFFAHKKDALISWGPDDPFTSASVTSGAPLGSANGDRSFSDSSRNPEIMELRGGSSLRGSSRYVSPPRYPGGTSNSYRPGPDTDSRPGPVDPRFRTTSELKFRGSNVEGASGPKRRDNLFVNSQVVDDGN</sequence>
<evidence type="ECO:0000256" key="2">
    <source>
        <dbReference type="SAM" id="MobiDB-lite"/>
    </source>
</evidence>
<dbReference type="EMBL" id="NKXS01002057">
    <property type="protein sequence ID" value="PIN15512.1"/>
    <property type="molecule type" value="Genomic_DNA"/>
</dbReference>
<dbReference type="Proteomes" id="UP000231279">
    <property type="component" value="Unassembled WGS sequence"/>
</dbReference>
<feature type="compositionally biased region" description="Polar residues" evidence="2">
    <location>
        <begin position="642"/>
        <end position="652"/>
    </location>
</feature>
<comment type="caution">
    <text evidence="4">The sequence shown here is derived from an EMBL/GenBank/DDBJ whole genome shotgun (WGS) entry which is preliminary data.</text>
</comment>